<dbReference type="SUPFAM" id="SSF54909">
    <property type="entry name" value="Dimeric alpha+beta barrel"/>
    <property type="match status" value="1"/>
</dbReference>
<dbReference type="Proteomes" id="UP000285757">
    <property type="component" value="Unassembled WGS sequence"/>
</dbReference>
<evidence type="ECO:0008006" key="3">
    <source>
        <dbReference type="Google" id="ProtNLM"/>
    </source>
</evidence>
<name>A0A423LFV4_PSEFL</name>
<comment type="caution">
    <text evidence="1">The sequence shown here is derived from an EMBL/GenBank/DDBJ whole genome shotgun (WGS) entry which is preliminary data.</text>
</comment>
<organism evidence="1 2">
    <name type="scientific">Pseudomonas fluorescens</name>
    <dbReference type="NCBI Taxonomy" id="294"/>
    <lineage>
        <taxon>Bacteria</taxon>
        <taxon>Pseudomonadati</taxon>
        <taxon>Pseudomonadota</taxon>
        <taxon>Gammaproteobacteria</taxon>
        <taxon>Pseudomonadales</taxon>
        <taxon>Pseudomonadaceae</taxon>
        <taxon>Pseudomonas</taxon>
    </lineage>
</organism>
<proteinExistence type="predicted"/>
<dbReference type="EMBL" id="MOBU01000010">
    <property type="protein sequence ID" value="RON67177.1"/>
    <property type="molecule type" value="Genomic_DNA"/>
</dbReference>
<dbReference type="RefSeq" id="WP_123532794.1">
    <property type="nucleotide sequence ID" value="NZ_MOBU01000010.1"/>
</dbReference>
<reference evidence="1 2" key="1">
    <citation type="submission" date="2016-10" db="EMBL/GenBank/DDBJ databases">
        <title>Comparative genome analysis of multiple Pseudomonas spp. focuses on biocontrol and plant growth promoting traits.</title>
        <authorList>
            <person name="Tao X.-Y."/>
            <person name="Taylor C.G."/>
        </authorList>
    </citation>
    <scope>NUCLEOTIDE SEQUENCE [LARGE SCALE GENOMIC DNA]</scope>
    <source>
        <strain evidence="1 2">24D3</strain>
    </source>
</reference>
<protein>
    <recommendedName>
        <fullName evidence="3">EthD domain-containing protein</fullName>
    </recommendedName>
</protein>
<dbReference type="InterPro" id="IPR011008">
    <property type="entry name" value="Dimeric_a/b-barrel"/>
</dbReference>
<dbReference type="AlphaFoldDB" id="A0A423LFV4"/>
<accession>A0A423LFV4</accession>
<evidence type="ECO:0000313" key="1">
    <source>
        <dbReference type="EMBL" id="RON67177.1"/>
    </source>
</evidence>
<evidence type="ECO:0000313" key="2">
    <source>
        <dbReference type="Proteomes" id="UP000285757"/>
    </source>
</evidence>
<sequence>MFTLSFLYPRPKNRAFDYDYHRNIHLPLGIGLSARDLNLQPKMVWIERIGEDGSASQEKYAAIAHVLFETREDRDTFSTLFEHADAARRLSADWDDYTEAPPEVRLSEWTLDDDMPALVERFERELIDLHA</sequence>
<dbReference type="Gene3D" id="3.30.70.100">
    <property type="match status" value="1"/>
</dbReference>
<gene>
    <name evidence="1" type="ORF">BK671_14460</name>
</gene>